<sequence length="251" mass="29521">MLELLETGDGYIYNDLNVYKNLIEFTTTNIETVNKTCIYSISKINLKLTTNLVNVSYSNYKLKCPHDKTIDYLTANKLPREGWEELIECWSCHDNEFKTMLDLNIKPRQKGILVSDLYFFINDCDLPFCCSKNKNSISKIFFNEIKVEGYSDQNFLYNFFMNYFKSNSLFFYELGGKSYEIIFFYNCTIVLVKDGKLHNYKAMKVGVKETEKKVLEQKFINDYFKTQIQKSISKIGVEVLNYEVGFIIEMN</sequence>
<organism evidence="1 2">
    <name type="scientific">Nosema bombycis (strain CQ1 / CVCC 102059)</name>
    <name type="common">Microsporidian parasite</name>
    <name type="synonym">Pebrine of silkworm</name>
    <dbReference type="NCBI Taxonomy" id="578461"/>
    <lineage>
        <taxon>Eukaryota</taxon>
        <taxon>Fungi</taxon>
        <taxon>Fungi incertae sedis</taxon>
        <taxon>Microsporidia</taxon>
        <taxon>Nosematidae</taxon>
        <taxon>Nosema</taxon>
    </lineage>
</organism>
<dbReference type="Pfam" id="PF09814">
    <property type="entry name" value="HECT_2"/>
    <property type="match status" value="1"/>
</dbReference>
<dbReference type="InterPro" id="IPR019193">
    <property type="entry name" value="UBQ-conj_enz_E2-bd_prot"/>
</dbReference>
<dbReference type="HOGENOM" id="CLU_1085972_0_0_1"/>
<dbReference type="VEuPathDB" id="MicrosporidiaDB:NBO_69g0016"/>
<evidence type="ECO:0000313" key="2">
    <source>
        <dbReference type="Proteomes" id="UP000016927"/>
    </source>
</evidence>
<dbReference type="AlphaFoldDB" id="R0KTG9"/>
<dbReference type="OrthoDB" id="66510at2759"/>
<evidence type="ECO:0000313" key="1">
    <source>
        <dbReference type="EMBL" id="EOB13522.1"/>
    </source>
</evidence>
<proteinExistence type="predicted"/>
<accession>R0KTG9</accession>
<gene>
    <name evidence="1" type="ORF">NBO_69g0016</name>
</gene>
<protein>
    <submittedName>
        <fullName evidence="1">Uncharacterized protein</fullName>
    </submittedName>
</protein>
<dbReference type="STRING" id="578461.R0KTG9"/>
<dbReference type="OMA" id="NWHEYID"/>
<dbReference type="EMBL" id="KB908977">
    <property type="protein sequence ID" value="EOB13522.1"/>
    <property type="molecule type" value="Genomic_DNA"/>
</dbReference>
<reference evidence="1 2" key="1">
    <citation type="journal article" date="2013" name="BMC Genomics">
        <title>Comparative genomics of parasitic silkworm microsporidia reveal an association between genome expansion and host adaptation.</title>
        <authorList>
            <person name="Pan G."/>
            <person name="Xu J."/>
            <person name="Li T."/>
            <person name="Xia Q."/>
            <person name="Liu S.L."/>
            <person name="Zhang G."/>
            <person name="Li S."/>
            <person name="Li C."/>
            <person name="Liu H."/>
            <person name="Yang L."/>
            <person name="Liu T."/>
            <person name="Zhang X."/>
            <person name="Wu Z."/>
            <person name="Fan W."/>
            <person name="Dang X."/>
            <person name="Xiang H."/>
            <person name="Tao M."/>
            <person name="Li Y."/>
            <person name="Hu J."/>
            <person name="Li Z."/>
            <person name="Lin L."/>
            <person name="Luo J."/>
            <person name="Geng L."/>
            <person name="Wang L."/>
            <person name="Long M."/>
            <person name="Wan Y."/>
            <person name="He N."/>
            <person name="Zhang Z."/>
            <person name="Lu C."/>
            <person name="Keeling P.J."/>
            <person name="Wang J."/>
            <person name="Xiang Z."/>
            <person name="Zhou Z."/>
        </authorList>
    </citation>
    <scope>NUCLEOTIDE SEQUENCE [LARGE SCALE GENOMIC DNA]</scope>
    <source>
        <strain evidence="2">CQ1 / CVCC 102059</strain>
    </source>
</reference>
<dbReference type="Proteomes" id="UP000016927">
    <property type="component" value="Unassembled WGS sequence"/>
</dbReference>
<name>R0KTG9_NOSB1</name>
<keyword evidence="2" id="KW-1185">Reference proteome</keyword>